<dbReference type="Pfam" id="PF06713">
    <property type="entry name" value="bPH_4"/>
    <property type="match status" value="1"/>
</dbReference>
<comment type="caution">
    <text evidence="3">The sequence shown here is derived from an EMBL/GenBank/DDBJ whole genome shotgun (WGS) entry which is preliminary data.</text>
</comment>
<organism evidence="3 4">
    <name type="scientific">Jeotgalibacillus terrae</name>
    <dbReference type="NCBI Taxonomy" id="587735"/>
    <lineage>
        <taxon>Bacteria</taxon>
        <taxon>Bacillati</taxon>
        <taxon>Bacillota</taxon>
        <taxon>Bacilli</taxon>
        <taxon>Bacillales</taxon>
        <taxon>Caryophanaceae</taxon>
        <taxon>Jeotgalibacillus</taxon>
    </lineage>
</organism>
<dbReference type="Proteomes" id="UP001597561">
    <property type="component" value="Unassembled WGS sequence"/>
</dbReference>
<dbReference type="InterPro" id="IPR009589">
    <property type="entry name" value="PH_YyaB-like"/>
</dbReference>
<dbReference type="RefSeq" id="WP_204728280.1">
    <property type="nucleotide sequence ID" value="NZ_JAFBDK010000003.1"/>
</dbReference>
<keyword evidence="1" id="KW-1133">Transmembrane helix</keyword>
<feature type="domain" description="Uncharacterized protein YyaB-like PH" evidence="2">
    <location>
        <begin position="62"/>
        <end position="138"/>
    </location>
</feature>
<accession>A0ABW5ZLP7</accession>
<keyword evidence="1" id="KW-0472">Membrane</keyword>
<keyword evidence="4" id="KW-1185">Reference proteome</keyword>
<sequence length="146" mass="16811">MTFRSKIDQSYKVLMFIAVFITGIATLFPIFIDDKLDQIGVIILISIFVGTVCFLLWTVFSIKYILFEDYLLVKGGPFRSRIRYEDITKIARTHDLVTGYRLTMSSDSIEIFYRTAVFGSVKISPAALDDFLEEISRRSPNVRIDM</sequence>
<feature type="transmembrane region" description="Helical" evidence="1">
    <location>
        <begin position="38"/>
        <end position="60"/>
    </location>
</feature>
<dbReference type="EMBL" id="JBHUPG010000031">
    <property type="protein sequence ID" value="MFD2913355.1"/>
    <property type="molecule type" value="Genomic_DNA"/>
</dbReference>
<evidence type="ECO:0000313" key="4">
    <source>
        <dbReference type="Proteomes" id="UP001597561"/>
    </source>
</evidence>
<name>A0ABW5ZLP7_9BACL</name>
<reference evidence="4" key="1">
    <citation type="journal article" date="2019" name="Int. J. Syst. Evol. Microbiol.">
        <title>The Global Catalogue of Microorganisms (GCM) 10K type strain sequencing project: providing services to taxonomists for standard genome sequencing and annotation.</title>
        <authorList>
            <consortium name="The Broad Institute Genomics Platform"/>
            <consortium name="The Broad Institute Genome Sequencing Center for Infectious Disease"/>
            <person name="Wu L."/>
            <person name="Ma J."/>
        </authorList>
    </citation>
    <scope>NUCLEOTIDE SEQUENCE [LARGE SCALE GENOMIC DNA]</scope>
    <source>
        <strain evidence="4">KCTC 13528</strain>
    </source>
</reference>
<evidence type="ECO:0000256" key="1">
    <source>
        <dbReference type="SAM" id="Phobius"/>
    </source>
</evidence>
<protein>
    <submittedName>
        <fullName evidence="3">PH domain-containing protein</fullName>
    </submittedName>
</protein>
<feature type="transmembrane region" description="Helical" evidence="1">
    <location>
        <begin position="12"/>
        <end position="32"/>
    </location>
</feature>
<gene>
    <name evidence="3" type="ORF">ACFS5P_15825</name>
</gene>
<keyword evidence="1" id="KW-0812">Transmembrane</keyword>
<evidence type="ECO:0000259" key="2">
    <source>
        <dbReference type="Pfam" id="PF06713"/>
    </source>
</evidence>
<proteinExistence type="predicted"/>
<evidence type="ECO:0000313" key="3">
    <source>
        <dbReference type="EMBL" id="MFD2913355.1"/>
    </source>
</evidence>